<comment type="caution">
    <text evidence="1">The sequence shown here is derived from an EMBL/GenBank/DDBJ whole genome shotgun (WGS) entry which is preliminary data.</text>
</comment>
<dbReference type="AlphaFoldDB" id="A0A9X1V2N9"/>
<sequence>MRKAMMDYFKSKGEIPEFYLDPYCNVKLIYGNKNKEGKVWIIEIYNHNLTEILEVKIKQTPNGCKIFLEGNLRKWKYGGKNAVNDLSYSAYCECVELISKRLGVDSKFIYELELNYIEIGGNIKLPSAYDRFIPCLTSYPELTIERWSASSVYFKGAKYRLIFYDKLLEMKDRRIISGKVADRLRKHLFILRFEIKINAKSGYRKKKEIRTFKSFKDNWNDLIEDWKSSFYKAKICDLFSDSKRVERNELNPLETKNYHNFLFTKKVGVDRALYTFQYFSKNRKSEMVNYIQELHEHFTKGDKWHFYNNVLIAVSNKKDSLLIKNYST</sequence>
<accession>A0A9X1V2N9</accession>
<organism evidence="1 2">
    <name type="scientific">Christiangramia lutea</name>
    <dbReference type="NCBI Taxonomy" id="1607951"/>
    <lineage>
        <taxon>Bacteria</taxon>
        <taxon>Pseudomonadati</taxon>
        <taxon>Bacteroidota</taxon>
        <taxon>Flavobacteriia</taxon>
        <taxon>Flavobacteriales</taxon>
        <taxon>Flavobacteriaceae</taxon>
        <taxon>Christiangramia</taxon>
    </lineage>
</organism>
<proteinExistence type="predicted"/>
<gene>
    <name evidence="1" type="ORF">ML462_00700</name>
</gene>
<dbReference type="Proteomes" id="UP001139226">
    <property type="component" value="Unassembled WGS sequence"/>
</dbReference>
<keyword evidence="2" id="KW-1185">Reference proteome</keyword>
<dbReference type="EMBL" id="JAKVTV010000001">
    <property type="protein sequence ID" value="MCH4821678.1"/>
    <property type="molecule type" value="Genomic_DNA"/>
</dbReference>
<dbReference type="RefSeq" id="WP_240711810.1">
    <property type="nucleotide sequence ID" value="NZ_JAKVTV010000001.1"/>
</dbReference>
<evidence type="ECO:0000313" key="1">
    <source>
        <dbReference type="EMBL" id="MCH4821678.1"/>
    </source>
</evidence>
<protein>
    <submittedName>
        <fullName evidence="1">Uncharacterized protein</fullName>
    </submittedName>
</protein>
<reference evidence="1" key="1">
    <citation type="submission" date="2022-03" db="EMBL/GenBank/DDBJ databases">
        <title>Gramella crocea sp. nov., isolated from activated sludge of a seafood processing plant.</title>
        <authorList>
            <person name="Zhang X."/>
        </authorList>
    </citation>
    <scope>NUCLEOTIDE SEQUENCE</scope>
    <source>
        <strain evidence="1">YJ019</strain>
    </source>
</reference>
<name>A0A9X1V2N9_9FLAO</name>
<evidence type="ECO:0000313" key="2">
    <source>
        <dbReference type="Proteomes" id="UP001139226"/>
    </source>
</evidence>